<name>A0ABU1ZXZ8_9CORY</name>
<feature type="region of interest" description="Disordered" evidence="1">
    <location>
        <begin position="1"/>
        <end position="46"/>
    </location>
</feature>
<sequence>MPRDVNPGTQAAGMSSPAGVQTGGPTRLMPSISESTAKHPRMVARL</sequence>
<dbReference type="Proteomes" id="UP001180840">
    <property type="component" value="Unassembled WGS sequence"/>
</dbReference>
<protein>
    <submittedName>
        <fullName evidence="2">Uncharacterized protein</fullName>
    </submittedName>
</protein>
<dbReference type="EMBL" id="JAVDXZ010000001">
    <property type="protein sequence ID" value="MDR7328773.1"/>
    <property type="molecule type" value="Genomic_DNA"/>
</dbReference>
<accession>A0ABU1ZXZ8</accession>
<evidence type="ECO:0000256" key="1">
    <source>
        <dbReference type="SAM" id="MobiDB-lite"/>
    </source>
</evidence>
<organism evidence="2 3">
    <name type="scientific">Corynebacterium guangdongense</name>
    <dbReference type="NCBI Taxonomy" id="1783348"/>
    <lineage>
        <taxon>Bacteria</taxon>
        <taxon>Bacillati</taxon>
        <taxon>Actinomycetota</taxon>
        <taxon>Actinomycetes</taxon>
        <taxon>Mycobacteriales</taxon>
        <taxon>Corynebacteriaceae</taxon>
        <taxon>Corynebacterium</taxon>
    </lineage>
</organism>
<gene>
    <name evidence="2" type="ORF">J2S39_000449</name>
</gene>
<reference evidence="2" key="1">
    <citation type="submission" date="2023-07" db="EMBL/GenBank/DDBJ databases">
        <title>Sequencing the genomes of 1000 actinobacteria strains.</title>
        <authorList>
            <person name="Klenk H.-P."/>
        </authorList>
    </citation>
    <scope>NUCLEOTIDE SEQUENCE</scope>
    <source>
        <strain evidence="2">DSM 107476</strain>
    </source>
</reference>
<evidence type="ECO:0000313" key="2">
    <source>
        <dbReference type="EMBL" id="MDR7328773.1"/>
    </source>
</evidence>
<proteinExistence type="predicted"/>
<evidence type="ECO:0000313" key="3">
    <source>
        <dbReference type="Proteomes" id="UP001180840"/>
    </source>
</evidence>
<comment type="caution">
    <text evidence="2">The sequence shown here is derived from an EMBL/GenBank/DDBJ whole genome shotgun (WGS) entry which is preliminary data.</text>
</comment>
<keyword evidence="3" id="KW-1185">Reference proteome</keyword>